<protein>
    <recommendedName>
        <fullName evidence="2">diguanylate cyclase</fullName>
        <ecNumber evidence="2">2.7.7.65</ecNumber>
    </recommendedName>
</protein>
<evidence type="ECO:0000259" key="12">
    <source>
        <dbReference type="PROSITE" id="PS50887"/>
    </source>
</evidence>
<feature type="compositionally biased region" description="Pro residues" evidence="9">
    <location>
        <begin position="1"/>
        <end position="10"/>
    </location>
</feature>
<feature type="transmembrane region" description="Helical" evidence="10">
    <location>
        <begin position="141"/>
        <end position="166"/>
    </location>
</feature>
<dbReference type="GO" id="GO:0043709">
    <property type="term" value="P:cell adhesion involved in single-species biofilm formation"/>
    <property type="evidence" value="ECO:0007669"/>
    <property type="project" value="TreeGrafter"/>
</dbReference>
<dbReference type="InterPro" id="IPR000014">
    <property type="entry name" value="PAS"/>
</dbReference>
<dbReference type="PROSITE" id="PS50113">
    <property type="entry name" value="PAC"/>
    <property type="match status" value="1"/>
</dbReference>
<evidence type="ECO:0000256" key="5">
    <source>
        <dbReference type="ARBA" id="ARBA00022989"/>
    </source>
</evidence>
<feature type="domain" description="PAC" evidence="11">
    <location>
        <begin position="418"/>
        <end position="468"/>
    </location>
</feature>
<comment type="subcellular location">
    <subcellularLocation>
        <location evidence="1">Cell membrane</location>
        <topology evidence="1">Multi-pass membrane protein</topology>
    </subcellularLocation>
</comment>
<dbReference type="GO" id="GO:0052621">
    <property type="term" value="F:diguanylate cyclase activity"/>
    <property type="evidence" value="ECO:0007669"/>
    <property type="project" value="UniProtKB-EC"/>
</dbReference>
<organism evidence="13 14">
    <name type="scientific">Pseudogulbenkiania subflava DSM 22618</name>
    <dbReference type="NCBI Taxonomy" id="1123014"/>
    <lineage>
        <taxon>Bacteria</taxon>
        <taxon>Pseudomonadati</taxon>
        <taxon>Pseudomonadota</taxon>
        <taxon>Betaproteobacteria</taxon>
        <taxon>Neisseriales</taxon>
        <taxon>Chromobacteriaceae</taxon>
        <taxon>Pseudogulbenkiania</taxon>
    </lineage>
</organism>
<keyword evidence="6 10" id="KW-0472">Membrane</keyword>
<evidence type="ECO:0000256" key="4">
    <source>
        <dbReference type="ARBA" id="ARBA00022692"/>
    </source>
</evidence>
<evidence type="ECO:0000256" key="1">
    <source>
        <dbReference type="ARBA" id="ARBA00004651"/>
    </source>
</evidence>
<comment type="catalytic activity">
    <reaction evidence="7">
        <text>2 GTP = 3',3'-c-di-GMP + 2 diphosphate</text>
        <dbReference type="Rhea" id="RHEA:24898"/>
        <dbReference type="ChEBI" id="CHEBI:33019"/>
        <dbReference type="ChEBI" id="CHEBI:37565"/>
        <dbReference type="ChEBI" id="CHEBI:58805"/>
        <dbReference type="EC" id="2.7.7.65"/>
    </reaction>
</comment>
<dbReference type="InterPro" id="IPR035965">
    <property type="entry name" value="PAS-like_dom_sf"/>
</dbReference>
<dbReference type="PROSITE" id="PS50887">
    <property type="entry name" value="GGDEF"/>
    <property type="match status" value="1"/>
</dbReference>
<evidence type="ECO:0000256" key="6">
    <source>
        <dbReference type="ARBA" id="ARBA00023136"/>
    </source>
</evidence>
<dbReference type="AlphaFoldDB" id="A0A1Y6BB58"/>
<dbReference type="GO" id="GO:0005886">
    <property type="term" value="C:plasma membrane"/>
    <property type="evidence" value="ECO:0007669"/>
    <property type="project" value="UniProtKB-SubCell"/>
</dbReference>
<dbReference type="InterPro" id="IPR013767">
    <property type="entry name" value="PAS_fold"/>
</dbReference>
<dbReference type="FunFam" id="3.30.70.270:FF:000001">
    <property type="entry name" value="Diguanylate cyclase domain protein"/>
    <property type="match status" value="1"/>
</dbReference>
<gene>
    <name evidence="13" type="ORF">SAMN02745746_00223</name>
</gene>
<feature type="coiled-coil region" evidence="8">
    <location>
        <begin position="459"/>
        <end position="490"/>
    </location>
</feature>
<keyword evidence="8" id="KW-0175">Coiled coil</keyword>
<evidence type="ECO:0000256" key="2">
    <source>
        <dbReference type="ARBA" id="ARBA00012528"/>
    </source>
</evidence>
<feature type="transmembrane region" description="Helical" evidence="10">
    <location>
        <begin position="215"/>
        <end position="233"/>
    </location>
</feature>
<dbReference type="InterPro" id="IPR029787">
    <property type="entry name" value="Nucleotide_cyclase"/>
</dbReference>
<feature type="transmembrane region" description="Helical" evidence="10">
    <location>
        <begin position="29"/>
        <end position="49"/>
    </location>
</feature>
<evidence type="ECO:0000313" key="13">
    <source>
        <dbReference type="EMBL" id="SME94044.1"/>
    </source>
</evidence>
<dbReference type="SUPFAM" id="SSF55073">
    <property type="entry name" value="Nucleotide cyclase"/>
    <property type="match status" value="1"/>
</dbReference>
<evidence type="ECO:0000256" key="3">
    <source>
        <dbReference type="ARBA" id="ARBA00022475"/>
    </source>
</evidence>
<dbReference type="InterPro" id="IPR000160">
    <property type="entry name" value="GGDEF_dom"/>
</dbReference>
<keyword evidence="5 10" id="KW-1133">Transmembrane helix</keyword>
<dbReference type="SUPFAM" id="SSF55785">
    <property type="entry name" value="PYP-like sensor domain (PAS domain)"/>
    <property type="match status" value="1"/>
</dbReference>
<feature type="domain" description="GGDEF" evidence="12">
    <location>
        <begin position="521"/>
        <end position="654"/>
    </location>
</feature>
<dbReference type="STRING" id="1123014.SAMN02745746_00223"/>
<dbReference type="Pfam" id="PF05231">
    <property type="entry name" value="MASE1"/>
    <property type="match status" value="1"/>
</dbReference>
<dbReference type="Gene3D" id="3.30.70.270">
    <property type="match status" value="1"/>
</dbReference>
<dbReference type="Proteomes" id="UP000192920">
    <property type="component" value="Unassembled WGS sequence"/>
</dbReference>
<dbReference type="NCBIfam" id="TIGR00229">
    <property type="entry name" value="sensory_box"/>
    <property type="match status" value="1"/>
</dbReference>
<dbReference type="PANTHER" id="PTHR45138:SF9">
    <property type="entry name" value="DIGUANYLATE CYCLASE DGCM-RELATED"/>
    <property type="match status" value="1"/>
</dbReference>
<feature type="transmembrane region" description="Helical" evidence="10">
    <location>
        <begin position="263"/>
        <end position="285"/>
    </location>
</feature>
<accession>A0A1Y6BB58</accession>
<evidence type="ECO:0000256" key="9">
    <source>
        <dbReference type="SAM" id="MobiDB-lite"/>
    </source>
</evidence>
<dbReference type="Gene3D" id="3.30.450.20">
    <property type="entry name" value="PAS domain"/>
    <property type="match status" value="1"/>
</dbReference>
<evidence type="ECO:0000256" key="8">
    <source>
        <dbReference type="SAM" id="Coils"/>
    </source>
</evidence>
<proteinExistence type="predicted"/>
<evidence type="ECO:0000256" key="10">
    <source>
        <dbReference type="SAM" id="Phobius"/>
    </source>
</evidence>
<dbReference type="CDD" id="cd01949">
    <property type="entry name" value="GGDEF"/>
    <property type="match status" value="1"/>
</dbReference>
<keyword evidence="14" id="KW-1185">Reference proteome</keyword>
<evidence type="ECO:0000256" key="7">
    <source>
        <dbReference type="ARBA" id="ARBA00034247"/>
    </source>
</evidence>
<dbReference type="EMBL" id="FXAG01000001">
    <property type="protein sequence ID" value="SME94044.1"/>
    <property type="molecule type" value="Genomic_DNA"/>
</dbReference>
<sequence>MTTWLPPPPRRSNRDKRMLASPHTSRQKVRYALVLLSLGLLYGGCGWLIDHFFTPNNPFPVTVWLPAGLALAAVIRWGHRVWPALLLGALALQTLVLGTPLPGALLAALGAAVGPLLGGMHIRRHCSGRLPFYRLGDVFRFLWAGVGLSALVSASGSLLAQAWWHYPGVSAALQQLCAGWLADATGTLFFAPPLLFLQRSGGVDPVPARASPLELASGSAATLLAAAVLFLGLNDPHGLYTALPYLLIIPLMWTAARASLRSAHWLAFGILLLALAGAAGGRGVFFGDSPGLALLNAGMMVLSQSVTLLIMGALIAERGSAEERLRRANHGLEEKVAERTAQLAESEARQKQLVDAAPFPLVLSRLADGVITYANERAERMFKGRLHSTQGLTVDDFYVTAQARDEVAALMRDKGQLRDHEVRLQDTGGRIFWALISCTLVRSGGTLHVITGINDISERKRLEHSLKTANEALRQHLNEIESLQSGLKEQLVRDPLTGVFNRRYLDDALPRVLAHTLALGKPVALLMLDADHFKRINDTYGHKAGDCVLSTLGARLRDSLRSNDMVCRYGGEEFLIVLPGMSLEHAIAKAEQLRKVVQQWPIEALDHTLNVTVSIGVACSPLHAEDAESLVHAADTALYVAKSSGRDRLCVAEPPAGMSPRSTTLSG</sequence>
<dbReference type="EC" id="2.7.7.65" evidence="2"/>
<evidence type="ECO:0000259" key="11">
    <source>
        <dbReference type="PROSITE" id="PS50113"/>
    </source>
</evidence>
<dbReference type="Pfam" id="PF00989">
    <property type="entry name" value="PAS"/>
    <property type="match status" value="1"/>
</dbReference>
<keyword evidence="3" id="KW-1003">Cell membrane</keyword>
<dbReference type="InterPro" id="IPR000700">
    <property type="entry name" value="PAS-assoc_C"/>
</dbReference>
<dbReference type="GO" id="GO:1902201">
    <property type="term" value="P:negative regulation of bacterial-type flagellum-dependent cell motility"/>
    <property type="evidence" value="ECO:0007669"/>
    <property type="project" value="TreeGrafter"/>
</dbReference>
<reference evidence="14" key="1">
    <citation type="submission" date="2017-04" db="EMBL/GenBank/DDBJ databases">
        <authorList>
            <person name="Varghese N."/>
            <person name="Submissions S."/>
        </authorList>
    </citation>
    <scope>NUCLEOTIDE SEQUENCE [LARGE SCALE GENOMIC DNA]</scope>
    <source>
        <strain evidence="14">DSM 22618</strain>
    </source>
</reference>
<name>A0A1Y6BB58_9NEIS</name>
<dbReference type="PANTHER" id="PTHR45138">
    <property type="entry name" value="REGULATORY COMPONENTS OF SENSORY TRANSDUCTION SYSTEM"/>
    <property type="match status" value="1"/>
</dbReference>
<dbReference type="CDD" id="cd00130">
    <property type="entry name" value="PAS"/>
    <property type="match status" value="1"/>
</dbReference>
<dbReference type="SMART" id="SM00086">
    <property type="entry name" value="PAC"/>
    <property type="match status" value="1"/>
</dbReference>
<feature type="transmembrane region" description="Helical" evidence="10">
    <location>
        <begin position="291"/>
        <end position="316"/>
    </location>
</feature>
<dbReference type="InterPro" id="IPR007895">
    <property type="entry name" value="MASE1"/>
</dbReference>
<feature type="transmembrane region" description="Helical" evidence="10">
    <location>
        <begin position="239"/>
        <end position="256"/>
    </location>
</feature>
<dbReference type="Pfam" id="PF00990">
    <property type="entry name" value="GGDEF"/>
    <property type="match status" value="1"/>
</dbReference>
<evidence type="ECO:0000313" key="14">
    <source>
        <dbReference type="Proteomes" id="UP000192920"/>
    </source>
</evidence>
<keyword evidence="4 10" id="KW-0812">Transmembrane</keyword>
<feature type="region of interest" description="Disordered" evidence="9">
    <location>
        <begin position="1"/>
        <end position="22"/>
    </location>
</feature>
<dbReference type="SMART" id="SM00267">
    <property type="entry name" value="GGDEF"/>
    <property type="match status" value="1"/>
</dbReference>
<dbReference type="NCBIfam" id="TIGR00254">
    <property type="entry name" value="GGDEF"/>
    <property type="match status" value="1"/>
</dbReference>
<dbReference type="InterPro" id="IPR043128">
    <property type="entry name" value="Rev_trsase/Diguanyl_cyclase"/>
</dbReference>
<feature type="transmembrane region" description="Helical" evidence="10">
    <location>
        <begin position="99"/>
        <end position="120"/>
    </location>
</feature>
<dbReference type="InterPro" id="IPR001610">
    <property type="entry name" value="PAC"/>
</dbReference>
<dbReference type="InterPro" id="IPR050469">
    <property type="entry name" value="Diguanylate_Cyclase"/>
</dbReference>